<dbReference type="InterPro" id="IPR006879">
    <property type="entry name" value="YdjC-like"/>
</dbReference>
<dbReference type="CDD" id="cd10802">
    <property type="entry name" value="YdjC_TTHB029_like"/>
    <property type="match status" value="1"/>
</dbReference>
<comment type="caution">
    <text evidence="1">The sequence shown here is derived from an EMBL/GenBank/DDBJ whole genome shotgun (WGS) entry which is preliminary data.</text>
</comment>
<dbReference type="Proteomes" id="UP000730618">
    <property type="component" value="Unassembled WGS sequence"/>
</dbReference>
<evidence type="ECO:0000313" key="1">
    <source>
        <dbReference type="EMBL" id="CAG7653753.1"/>
    </source>
</evidence>
<dbReference type="EMBL" id="CAJVCE010000020">
    <property type="protein sequence ID" value="CAG7653753.1"/>
    <property type="molecule type" value="Genomic_DNA"/>
</dbReference>
<dbReference type="PANTHER" id="PTHR31609">
    <property type="entry name" value="YDJC DEACETYLASE FAMILY MEMBER"/>
    <property type="match status" value="1"/>
</dbReference>
<dbReference type="GO" id="GO:0016787">
    <property type="term" value="F:hydrolase activity"/>
    <property type="evidence" value="ECO:0007669"/>
    <property type="project" value="UniProtKB-KW"/>
</dbReference>
<organism evidence="1 2">
    <name type="scientific">Paenibacillus allorhizosphaerae</name>
    <dbReference type="NCBI Taxonomy" id="2849866"/>
    <lineage>
        <taxon>Bacteria</taxon>
        <taxon>Bacillati</taxon>
        <taxon>Bacillota</taxon>
        <taxon>Bacilli</taxon>
        <taxon>Bacillales</taxon>
        <taxon>Paenibacillaceae</taxon>
        <taxon>Paenibacillus</taxon>
    </lineage>
</organism>
<gene>
    <name evidence="1" type="ORF">PAECIP111802_05583</name>
</gene>
<dbReference type="EC" id="3.5.1.-" evidence="1"/>
<reference evidence="1 2" key="1">
    <citation type="submission" date="2021-06" db="EMBL/GenBank/DDBJ databases">
        <authorList>
            <person name="Criscuolo A."/>
        </authorList>
    </citation>
    <scope>NUCLEOTIDE SEQUENCE [LARGE SCALE GENOMIC DNA]</scope>
    <source>
        <strain evidence="2">CIP 111802</strain>
    </source>
</reference>
<keyword evidence="2" id="KW-1185">Reference proteome</keyword>
<dbReference type="Pfam" id="PF04794">
    <property type="entry name" value="YdjC"/>
    <property type="match status" value="1"/>
</dbReference>
<protein>
    <submittedName>
        <fullName evidence="1">Carbohydrate deacetylase</fullName>
        <ecNumber evidence="1">3.5.1.-</ecNumber>
    </submittedName>
</protein>
<name>A0ABM8VQ62_9BACL</name>
<sequence length="292" mass="32405">MSSKGPFDAGERLLIVNADDYGLSPEVNRAITDLFEQRAVTSASLMVPAGSVCQAVEAAKRLEHAAVGVHLTLTGPYAPVAPLADVGSLLTEQGRFHDDPAALEQRADPGEVRRELQSQVERALALGLDPTHLDSHQGSVLGLAGGRDYLDIIFDLCEAHRLPFLLPKRIVEQPFIAAEHRRRFAARIESADLRGILLIDDMIAFPFAVQDGETYERYKSGVASALKRLKPGITQFTLHPALGPVSKHVPDAQKREMEYRIFLDQEIRQLLRDERIIPISWRDVRDLQRHGS</sequence>
<proteinExistence type="predicted"/>
<dbReference type="PANTHER" id="PTHR31609:SF1">
    <property type="entry name" value="CARBOHYDRATE DEACETYLASE"/>
    <property type="match status" value="1"/>
</dbReference>
<accession>A0ABM8VQ62</accession>
<evidence type="ECO:0000313" key="2">
    <source>
        <dbReference type="Proteomes" id="UP000730618"/>
    </source>
</evidence>
<keyword evidence="1" id="KW-0378">Hydrolase</keyword>
<dbReference type="RefSeq" id="WP_218101790.1">
    <property type="nucleotide sequence ID" value="NZ_CAJVCE010000020.1"/>
</dbReference>